<protein>
    <submittedName>
        <fullName evidence="2">NAD(P)H-binding protein</fullName>
    </submittedName>
</protein>
<dbReference type="InterPro" id="IPR052718">
    <property type="entry name" value="NmrA-type_oxidoreductase"/>
</dbReference>
<reference evidence="2 3" key="1">
    <citation type="submission" date="2022-11" db="EMBL/GenBank/DDBJ databases">
        <title>Minimal conservation of predation-associated metabolite biosynthetic gene clusters underscores biosynthetic potential of Myxococcota including descriptions for ten novel species: Archangium lansinium sp. nov., Myxococcus landrumus sp. nov., Nannocystis bai.</title>
        <authorList>
            <person name="Ahearne A."/>
            <person name="Stevens C."/>
            <person name="Dowd S."/>
        </authorList>
    </citation>
    <scope>NUCLEOTIDE SEQUENCE [LARGE SCALE GENOMIC DNA]</scope>
    <source>
        <strain evidence="2 3">BB15-2</strain>
    </source>
</reference>
<name>A0ABT5EE74_9BACT</name>
<dbReference type="SUPFAM" id="SSF51735">
    <property type="entry name" value="NAD(P)-binding Rossmann-fold domains"/>
    <property type="match status" value="1"/>
</dbReference>
<evidence type="ECO:0000259" key="1">
    <source>
        <dbReference type="Pfam" id="PF13460"/>
    </source>
</evidence>
<proteinExistence type="predicted"/>
<dbReference type="RefSeq" id="WP_272091658.1">
    <property type="nucleotide sequence ID" value="NZ_JAQNDL010000004.1"/>
</dbReference>
<sequence>MPDRNEKTLLVTGAAGHLGRRVVELLLAAGERRVIAGSRTPEALHELTGRGAEARKVDFDDAAGLDAALVGVDRLLIVSTDAVLEPGRRIAQHARAVAAAVRAGVRHVVYTSLTNPGPESPIGLAVDHRETEAALARSGLGFTILRNNIYAELLLQAGAGAVASGRLVHAAGDGAAGYVTREDCARAAAAALASADTGSQVLDVTGPEAVTQAQLAGLLAEVTGRPVQAVNVSPAQLREGMIGHGLPPALAEVLVSFDRAIAQGTLAVVSGAVEGLTGRRPTSVREFLAAHRSALVGA</sequence>
<dbReference type="Gene3D" id="3.90.25.10">
    <property type="entry name" value="UDP-galactose 4-epimerase, domain 1"/>
    <property type="match status" value="1"/>
</dbReference>
<dbReference type="InterPro" id="IPR016040">
    <property type="entry name" value="NAD(P)-bd_dom"/>
</dbReference>
<keyword evidence="3" id="KW-1185">Reference proteome</keyword>
<evidence type="ECO:0000313" key="3">
    <source>
        <dbReference type="Proteomes" id="UP001221686"/>
    </source>
</evidence>
<feature type="domain" description="NAD(P)-binding" evidence="1">
    <location>
        <begin position="13"/>
        <end position="193"/>
    </location>
</feature>
<dbReference type="Pfam" id="PF13460">
    <property type="entry name" value="NAD_binding_10"/>
    <property type="match status" value="1"/>
</dbReference>
<dbReference type="Proteomes" id="UP001221686">
    <property type="component" value="Unassembled WGS sequence"/>
</dbReference>
<dbReference type="InterPro" id="IPR036291">
    <property type="entry name" value="NAD(P)-bd_dom_sf"/>
</dbReference>
<dbReference type="EMBL" id="JAQNDL010000004">
    <property type="protein sequence ID" value="MDC0723121.1"/>
    <property type="molecule type" value="Genomic_DNA"/>
</dbReference>
<gene>
    <name evidence="2" type="ORF">POL25_39910</name>
</gene>
<evidence type="ECO:0000313" key="2">
    <source>
        <dbReference type="EMBL" id="MDC0723121.1"/>
    </source>
</evidence>
<dbReference type="PANTHER" id="PTHR47129">
    <property type="entry name" value="QUINONE OXIDOREDUCTASE 2"/>
    <property type="match status" value="1"/>
</dbReference>
<organism evidence="2 3">
    <name type="scientific">Nannocystis bainbridge</name>
    <dbReference type="NCBI Taxonomy" id="2995303"/>
    <lineage>
        <taxon>Bacteria</taxon>
        <taxon>Pseudomonadati</taxon>
        <taxon>Myxococcota</taxon>
        <taxon>Polyangia</taxon>
        <taxon>Nannocystales</taxon>
        <taxon>Nannocystaceae</taxon>
        <taxon>Nannocystis</taxon>
    </lineage>
</organism>
<comment type="caution">
    <text evidence="2">The sequence shown here is derived from an EMBL/GenBank/DDBJ whole genome shotgun (WGS) entry which is preliminary data.</text>
</comment>
<dbReference type="Gene3D" id="3.40.50.720">
    <property type="entry name" value="NAD(P)-binding Rossmann-like Domain"/>
    <property type="match status" value="1"/>
</dbReference>
<accession>A0ABT5EE74</accession>
<dbReference type="PANTHER" id="PTHR47129:SF1">
    <property type="entry name" value="NMRA-LIKE DOMAIN-CONTAINING PROTEIN"/>
    <property type="match status" value="1"/>
</dbReference>